<gene>
    <name evidence="2" type="ORF">ABT39_MTgene5908</name>
</gene>
<comment type="caution">
    <text evidence="2">The sequence shown here is derived from an EMBL/GenBank/DDBJ whole genome shotgun (WGS) entry which is preliminary data.</text>
</comment>
<reference evidence="2" key="1">
    <citation type="journal article" date="2015" name="Genome Biol. Evol.">
        <title>Organellar Genomes of White Spruce (Picea glauca): Assembly and Annotation.</title>
        <authorList>
            <person name="Jackman S.D."/>
            <person name="Warren R.L."/>
            <person name="Gibb E.A."/>
            <person name="Vandervalk B.P."/>
            <person name="Mohamadi H."/>
            <person name="Chu J."/>
            <person name="Raymond A."/>
            <person name="Pleasance S."/>
            <person name="Coope R."/>
            <person name="Wildung M.R."/>
            <person name="Ritland C.E."/>
            <person name="Bousquet J."/>
            <person name="Jones S.J."/>
            <person name="Bohlmann J."/>
            <person name="Birol I."/>
        </authorList>
    </citation>
    <scope>NUCLEOTIDE SEQUENCE [LARGE SCALE GENOMIC DNA]</scope>
    <source>
        <tissue evidence="2">Flushing bud</tissue>
    </source>
</reference>
<accession>A0A124GN51</accession>
<dbReference type="AlphaFoldDB" id="A0A124GN51"/>
<sequence length="38" mass="4321">MLQRVLLVLLAMAMDLELHLALPSLLLFMVRVLDMLLA</sequence>
<organism evidence="2">
    <name type="scientific">Picea glauca</name>
    <name type="common">White spruce</name>
    <name type="synonym">Pinus glauca</name>
    <dbReference type="NCBI Taxonomy" id="3330"/>
    <lineage>
        <taxon>Eukaryota</taxon>
        <taxon>Viridiplantae</taxon>
        <taxon>Streptophyta</taxon>
        <taxon>Embryophyta</taxon>
        <taxon>Tracheophyta</taxon>
        <taxon>Spermatophyta</taxon>
        <taxon>Pinopsida</taxon>
        <taxon>Pinidae</taxon>
        <taxon>Conifers I</taxon>
        <taxon>Pinales</taxon>
        <taxon>Pinaceae</taxon>
        <taxon>Picea</taxon>
    </lineage>
</organism>
<dbReference type="EMBL" id="LKAM01000007">
    <property type="protein sequence ID" value="KUM47721.1"/>
    <property type="molecule type" value="Genomic_DNA"/>
</dbReference>
<protein>
    <submittedName>
        <fullName evidence="2">Uncharacterized protein</fullName>
    </submittedName>
</protein>
<geneLocation type="mitochondrion" evidence="2"/>
<keyword evidence="2" id="KW-0496">Mitochondrion</keyword>
<keyword evidence="1" id="KW-1133">Transmembrane helix</keyword>
<feature type="transmembrane region" description="Helical" evidence="1">
    <location>
        <begin position="6"/>
        <end position="30"/>
    </location>
</feature>
<keyword evidence="1" id="KW-0472">Membrane</keyword>
<evidence type="ECO:0000256" key="1">
    <source>
        <dbReference type="SAM" id="Phobius"/>
    </source>
</evidence>
<keyword evidence="1" id="KW-0812">Transmembrane</keyword>
<evidence type="ECO:0000313" key="2">
    <source>
        <dbReference type="EMBL" id="KUM47721.1"/>
    </source>
</evidence>
<name>A0A124GN51_PICGL</name>
<proteinExistence type="predicted"/>